<dbReference type="EMBL" id="CP009249">
    <property type="protein sequence ID" value="APT92061.1"/>
    <property type="molecule type" value="Genomic_DNA"/>
</dbReference>
<sequence length="246" mass="27062">MSPLTRAETVGEQATVDRVVRVAINHFAQRGYADTKLETIARESGMSKRMIHYRFGDKQGLYQQALGAAARRLAPKLSELKVNSTVPVEGVRVLVDIIYRNFVAEPEAVRMLTQESVIQSLDTTTRSAVADLSDITLHLDKLLMRGHDSGAFRPGISANDIFTIIASLSMYRTTNREMMLNILGVDMTNEVNTEGMHRLAVDTVLAFLTSNIPDSGKSSYLTAEPDDSETEAAADIYGTEASPYDD</sequence>
<dbReference type="PANTHER" id="PTHR30328:SF54">
    <property type="entry name" value="HTH-TYPE TRANSCRIPTIONAL REPRESSOR SCO4008"/>
    <property type="match status" value="1"/>
</dbReference>
<dbReference type="KEGG" id="cpho:CPHO_03195"/>
<evidence type="ECO:0000313" key="6">
    <source>
        <dbReference type="Proteomes" id="UP000185491"/>
    </source>
</evidence>
<feature type="domain" description="HTH tetR-type" evidence="4">
    <location>
        <begin position="13"/>
        <end position="73"/>
    </location>
</feature>
<organism evidence="5 6">
    <name type="scientific">Corynebacterium phocae</name>
    <dbReference type="NCBI Taxonomy" id="161895"/>
    <lineage>
        <taxon>Bacteria</taxon>
        <taxon>Bacillati</taxon>
        <taxon>Actinomycetota</taxon>
        <taxon>Actinomycetes</taxon>
        <taxon>Mycobacteriales</taxon>
        <taxon>Corynebacteriaceae</taxon>
        <taxon>Corynebacterium</taxon>
    </lineage>
</organism>
<feature type="region of interest" description="Disordered" evidence="3">
    <location>
        <begin position="217"/>
        <end position="246"/>
    </location>
</feature>
<dbReference type="GO" id="GO:0006355">
    <property type="term" value="P:regulation of DNA-templated transcription"/>
    <property type="evidence" value="ECO:0007669"/>
    <property type="project" value="UniProtKB-ARBA"/>
</dbReference>
<evidence type="ECO:0000256" key="1">
    <source>
        <dbReference type="ARBA" id="ARBA00023125"/>
    </source>
</evidence>
<dbReference type="SUPFAM" id="SSF46689">
    <property type="entry name" value="Homeodomain-like"/>
    <property type="match status" value="1"/>
</dbReference>
<dbReference type="OrthoDB" id="4726108at2"/>
<dbReference type="InterPro" id="IPR036271">
    <property type="entry name" value="Tet_transcr_reg_TetR-rel_C_sf"/>
</dbReference>
<keyword evidence="1 2" id="KW-0238">DNA-binding</keyword>
<dbReference type="Gene3D" id="1.10.357.10">
    <property type="entry name" value="Tetracycline Repressor, domain 2"/>
    <property type="match status" value="1"/>
</dbReference>
<keyword evidence="6" id="KW-1185">Reference proteome</keyword>
<evidence type="ECO:0000256" key="3">
    <source>
        <dbReference type="SAM" id="MobiDB-lite"/>
    </source>
</evidence>
<dbReference type="InterPro" id="IPR050109">
    <property type="entry name" value="HTH-type_TetR-like_transc_reg"/>
</dbReference>
<dbReference type="InterPro" id="IPR009057">
    <property type="entry name" value="Homeodomain-like_sf"/>
</dbReference>
<proteinExistence type="predicted"/>
<dbReference type="PRINTS" id="PR00455">
    <property type="entry name" value="HTHTETR"/>
</dbReference>
<reference evidence="5 6" key="1">
    <citation type="submission" date="2014-08" db="EMBL/GenBank/DDBJ databases">
        <title>Complete genome sequence of Corynebacterium phocae M408/89/1(T)(=DSM 44612(T)), isolated from the common seal (Phoca vitulina).</title>
        <authorList>
            <person name="Ruckert C."/>
            <person name="Albersmeier A."/>
            <person name="Winkler A."/>
            <person name="Kalinowski J."/>
        </authorList>
    </citation>
    <scope>NUCLEOTIDE SEQUENCE [LARGE SCALE GENOMIC DNA]</scope>
    <source>
        <strain evidence="5 6">M408/89/1</strain>
    </source>
</reference>
<gene>
    <name evidence="5" type="ORF">CPHO_03195</name>
</gene>
<name>A0A1L7D269_9CORY</name>
<dbReference type="InterPro" id="IPR041474">
    <property type="entry name" value="NicS_C"/>
</dbReference>
<evidence type="ECO:0000313" key="5">
    <source>
        <dbReference type="EMBL" id="APT92061.1"/>
    </source>
</evidence>
<accession>A0A1L7D269</accession>
<evidence type="ECO:0000256" key="2">
    <source>
        <dbReference type="PROSITE-ProRule" id="PRU00335"/>
    </source>
</evidence>
<dbReference type="InterPro" id="IPR001647">
    <property type="entry name" value="HTH_TetR"/>
</dbReference>
<feature type="DNA-binding region" description="H-T-H motif" evidence="2">
    <location>
        <begin position="36"/>
        <end position="55"/>
    </location>
</feature>
<dbReference type="Pfam" id="PF00440">
    <property type="entry name" value="TetR_N"/>
    <property type="match status" value="1"/>
</dbReference>
<dbReference type="Pfam" id="PF17938">
    <property type="entry name" value="TetR_C_29"/>
    <property type="match status" value="1"/>
</dbReference>
<dbReference type="STRING" id="161895.CPHO_03195"/>
<dbReference type="SUPFAM" id="SSF48498">
    <property type="entry name" value="Tetracyclin repressor-like, C-terminal domain"/>
    <property type="match status" value="1"/>
</dbReference>
<dbReference type="AlphaFoldDB" id="A0A1L7D269"/>
<dbReference type="RefSeq" id="WP_075733155.1">
    <property type="nucleotide sequence ID" value="NZ_CP009249.1"/>
</dbReference>
<dbReference type="PROSITE" id="PS50977">
    <property type="entry name" value="HTH_TETR_2"/>
    <property type="match status" value="1"/>
</dbReference>
<evidence type="ECO:0000259" key="4">
    <source>
        <dbReference type="PROSITE" id="PS50977"/>
    </source>
</evidence>
<dbReference type="PANTHER" id="PTHR30328">
    <property type="entry name" value="TRANSCRIPTIONAL REPRESSOR"/>
    <property type="match status" value="1"/>
</dbReference>
<protein>
    <submittedName>
        <fullName evidence="5">TetR family transcriptional regulator</fullName>
    </submittedName>
</protein>
<dbReference type="GO" id="GO:0003677">
    <property type="term" value="F:DNA binding"/>
    <property type="evidence" value="ECO:0007669"/>
    <property type="project" value="UniProtKB-UniRule"/>
</dbReference>
<dbReference type="Proteomes" id="UP000185491">
    <property type="component" value="Chromosome"/>
</dbReference>